<reference evidence="1" key="1">
    <citation type="journal article" date="2023" name="Int. J. Mol. Sci.">
        <title>Metagenomics Revealed a New Genus 'Candidatus Thiocaldithrix dubininis' gen. nov., sp. nov. and a New Species 'Candidatus Thiothrix putei' sp. nov. in the Family Thiotrichaceae, Some Members of Which Have Traits of Both Na+- and H+-Motive Energetics.</title>
        <authorList>
            <person name="Ravin N.V."/>
            <person name="Muntyan M.S."/>
            <person name="Smolyakov D.D."/>
            <person name="Rudenko T.S."/>
            <person name="Beletsky A.V."/>
            <person name="Mardanov A.V."/>
            <person name="Grabovich M.Y."/>
        </authorList>
    </citation>
    <scope>NUCLEOTIDE SEQUENCE</scope>
    <source>
        <strain evidence="1">GKL-02</strain>
    </source>
</reference>
<dbReference type="KEGG" id="tput:QJT81_06065"/>
<proteinExistence type="predicted"/>
<dbReference type="EMBL" id="CP124756">
    <property type="protein sequence ID" value="WGZ95551.1"/>
    <property type="molecule type" value="Genomic_DNA"/>
</dbReference>
<dbReference type="Pfam" id="PF03683">
    <property type="entry name" value="UPF0175"/>
    <property type="match status" value="1"/>
</dbReference>
<sequence length="94" mass="11007">MENALEERFINISFPIRRDILASLKEDKDEFIRDILFSSALLFYRKRKLSLGKAAELAGYAKLDFIEKLQREGEPVFDYTDKEIDDIFADAKQL</sequence>
<gene>
    <name evidence="1" type="ORF">QJT81_06065</name>
</gene>
<reference evidence="1" key="2">
    <citation type="submission" date="2023-04" db="EMBL/GenBank/DDBJ databases">
        <authorList>
            <person name="Beletskiy A.V."/>
            <person name="Mardanov A.V."/>
            <person name="Ravin N.V."/>
        </authorList>
    </citation>
    <scope>NUCLEOTIDE SEQUENCE</scope>
    <source>
        <strain evidence="1">GKL-02</strain>
    </source>
</reference>
<accession>A0AA95KKH9</accession>
<evidence type="ECO:0000313" key="1">
    <source>
        <dbReference type="EMBL" id="WGZ95551.1"/>
    </source>
</evidence>
<dbReference type="AlphaFoldDB" id="A0AA95KKH9"/>
<dbReference type="InterPro" id="IPR005368">
    <property type="entry name" value="UPF0175"/>
</dbReference>
<protein>
    <submittedName>
        <fullName evidence="1">UPF0175 family protein</fullName>
    </submittedName>
</protein>
<name>A0AA95KKH9_9GAMM</name>
<dbReference type="Proteomes" id="UP001301326">
    <property type="component" value="Chromosome"/>
</dbReference>
<organism evidence="1">
    <name type="scientific">Candidatus Thiothrix putei</name>
    <dbReference type="NCBI Taxonomy" id="3080811"/>
    <lineage>
        <taxon>Bacteria</taxon>
        <taxon>Pseudomonadati</taxon>
        <taxon>Pseudomonadota</taxon>
        <taxon>Gammaproteobacteria</taxon>
        <taxon>Thiotrichales</taxon>
        <taxon>Thiotrichaceae</taxon>
        <taxon>Thiothrix</taxon>
    </lineage>
</organism>